<accession>A0A2H0UHF5</accession>
<dbReference type="AlphaFoldDB" id="A0A2H0UHF5"/>
<evidence type="ECO:0000313" key="2">
    <source>
        <dbReference type="EMBL" id="PIR85832.1"/>
    </source>
</evidence>
<dbReference type="Gene3D" id="3.40.50.150">
    <property type="entry name" value="Vaccinia Virus protein VP39"/>
    <property type="match status" value="1"/>
</dbReference>
<dbReference type="InterPro" id="IPR029063">
    <property type="entry name" value="SAM-dependent_MTases_sf"/>
</dbReference>
<dbReference type="InterPro" id="IPR041698">
    <property type="entry name" value="Methyltransf_25"/>
</dbReference>
<comment type="caution">
    <text evidence="2">The sequence shown here is derived from an EMBL/GenBank/DDBJ whole genome shotgun (WGS) entry which is preliminary data.</text>
</comment>
<proteinExistence type="predicted"/>
<evidence type="ECO:0000313" key="3">
    <source>
        <dbReference type="Proteomes" id="UP000229612"/>
    </source>
</evidence>
<dbReference type="CDD" id="cd02440">
    <property type="entry name" value="AdoMet_MTases"/>
    <property type="match status" value="1"/>
</dbReference>
<evidence type="ECO:0000259" key="1">
    <source>
        <dbReference type="Pfam" id="PF13649"/>
    </source>
</evidence>
<name>A0A2H0UHF5_9BACT</name>
<dbReference type="SUPFAM" id="SSF53335">
    <property type="entry name" value="S-adenosyl-L-methionine-dependent methyltransferases"/>
    <property type="match status" value="1"/>
</dbReference>
<sequence>MTNHISDESKQFTNPRLVAAYDSINALGEDAAFWCSEVERLKPTTIIDFGCGTGLLTCALANRGYQMIGIDPAGPMLEVAKK</sequence>
<dbReference type="Pfam" id="PF13649">
    <property type="entry name" value="Methyltransf_25"/>
    <property type="match status" value="1"/>
</dbReference>
<organism evidence="2 3">
    <name type="scientific">Candidatus Kaiserbacteria bacterium CG10_big_fil_rev_8_21_14_0_10_44_10</name>
    <dbReference type="NCBI Taxonomy" id="1974606"/>
    <lineage>
        <taxon>Bacteria</taxon>
        <taxon>Candidatus Kaiseribacteriota</taxon>
    </lineage>
</organism>
<reference evidence="3" key="1">
    <citation type="submission" date="2017-09" db="EMBL/GenBank/DDBJ databases">
        <title>Depth-based differentiation of microbial function through sediment-hosted aquifers and enrichment of novel symbionts in the deep terrestrial subsurface.</title>
        <authorList>
            <person name="Probst A.J."/>
            <person name="Ladd B."/>
            <person name="Jarett J.K."/>
            <person name="Geller-Mcgrath D.E."/>
            <person name="Sieber C.M.K."/>
            <person name="Emerson J.B."/>
            <person name="Anantharaman K."/>
            <person name="Thomas B.C."/>
            <person name="Malmstrom R."/>
            <person name="Stieglmeier M."/>
            <person name="Klingl A."/>
            <person name="Woyke T."/>
            <person name="Ryan C.M."/>
            <person name="Banfield J.F."/>
        </authorList>
    </citation>
    <scope>NUCLEOTIDE SEQUENCE [LARGE SCALE GENOMIC DNA]</scope>
</reference>
<dbReference type="EMBL" id="PFBG01000025">
    <property type="protein sequence ID" value="PIR85832.1"/>
    <property type="molecule type" value="Genomic_DNA"/>
</dbReference>
<gene>
    <name evidence="2" type="ORF">COU14_02420</name>
</gene>
<protein>
    <recommendedName>
        <fullName evidence="1">Methyltransferase domain-containing protein</fullName>
    </recommendedName>
</protein>
<feature type="domain" description="Methyltransferase" evidence="1">
    <location>
        <begin position="46"/>
        <end position="82"/>
    </location>
</feature>
<dbReference type="Proteomes" id="UP000229612">
    <property type="component" value="Unassembled WGS sequence"/>
</dbReference>